<dbReference type="UniPathway" id="UPA00193"/>
<dbReference type="GO" id="GO:0106312">
    <property type="term" value="F:methylenetetrahydrofolate reductase (NADH) activity"/>
    <property type="evidence" value="ECO:0007669"/>
    <property type="project" value="UniProtKB-EC"/>
</dbReference>
<keyword evidence="4" id="KW-0028">Amino-acid biosynthesis</keyword>
<dbReference type="Gene3D" id="3.20.20.220">
    <property type="match status" value="1"/>
</dbReference>
<comment type="pathway">
    <text evidence="2 12">One-carbon metabolism; tetrahydrofolate interconversion.</text>
</comment>
<evidence type="ECO:0000256" key="9">
    <source>
        <dbReference type="ARBA" id="ARBA00023167"/>
    </source>
</evidence>
<evidence type="ECO:0000256" key="2">
    <source>
        <dbReference type="ARBA" id="ARBA00004777"/>
    </source>
</evidence>
<evidence type="ECO:0000313" key="14">
    <source>
        <dbReference type="Proteomes" id="UP000422764"/>
    </source>
</evidence>
<dbReference type="AlphaFoldDB" id="A0A6I6ERF6"/>
<reference evidence="13 14" key="1">
    <citation type="submission" date="2019-12" db="EMBL/GenBank/DDBJ databases">
        <title>Genome sequenceing of Clostridium bovifaecis.</title>
        <authorList>
            <person name="Yao Y."/>
        </authorList>
    </citation>
    <scope>NUCLEOTIDE SEQUENCE [LARGE SCALE GENOMIC DNA]</scope>
    <source>
        <strain evidence="13 14">BXX</strain>
    </source>
</reference>
<evidence type="ECO:0000256" key="6">
    <source>
        <dbReference type="ARBA" id="ARBA00022827"/>
    </source>
</evidence>
<dbReference type="Proteomes" id="UP000422764">
    <property type="component" value="Chromosome"/>
</dbReference>
<dbReference type="GO" id="GO:0005829">
    <property type="term" value="C:cytosol"/>
    <property type="evidence" value="ECO:0007669"/>
    <property type="project" value="InterPro"/>
</dbReference>
<keyword evidence="5 12" id="KW-0285">Flavoprotein</keyword>
<keyword evidence="7 12" id="KW-0560">Oxidoreductase</keyword>
<evidence type="ECO:0000256" key="11">
    <source>
        <dbReference type="ARBA" id="ARBA00048628"/>
    </source>
</evidence>
<dbReference type="InterPro" id="IPR029041">
    <property type="entry name" value="FAD-linked_oxidoreductase-like"/>
</dbReference>
<dbReference type="Pfam" id="PF02219">
    <property type="entry name" value="MTHFR"/>
    <property type="match status" value="1"/>
</dbReference>
<dbReference type="CDD" id="cd00537">
    <property type="entry name" value="MTHFR"/>
    <property type="match status" value="1"/>
</dbReference>
<comment type="similarity">
    <text evidence="3 12">Belongs to the methylenetetrahydrofolate reductase family.</text>
</comment>
<evidence type="ECO:0000256" key="5">
    <source>
        <dbReference type="ARBA" id="ARBA00022630"/>
    </source>
</evidence>
<keyword evidence="6 12" id="KW-0274">FAD</keyword>
<evidence type="ECO:0000256" key="1">
    <source>
        <dbReference type="ARBA" id="ARBA00001974"/>
    </source>
</evidence>
<keyword evidence="14" id="KW-1185">Reference proteome</keyword>
<gene>
    <name evidence="13" type="primary">metF</name>
    <name evidence="13" type="ORF">GOM49_06320</name>
</gene>
<dbReference type="GO" id="GO:0009086">
    <property type="term" value="P:methionine biosynthetic process"/>
    <property type="evidence" value="ECO:0007669"/>
    <property type="project" value="UniProtKB-KW"/>
</dbReference>
<evidence type="ECO:0000256" key="10">
    <source>
        <dbReference type="ARBA" id="ARBA00034478"/>
    </source>
</evidence>
<dbReference type="GO" id="GO:0071949">
    <property type="term" value="F:FAD binding"/>
    <property type="evidence" value="ECO:0007669"/>
    <property type="project" value="TreeGrafter"/>
</dbReference>
<dbReference type="EC" id="1.5.1.54" evidence="12"/>
<dbReference type="SUPFAM" id="SSF51730">
    <property type="entry name" value="FAD-linked oxidoreductase"/>
    <property type="match status" value="1"/>
</dbReference>
<evidence type="ECO:0000256" key="7">
    <source>
        <dbReference type="ARBA" id="ARBA00023002"/>
    </source>
</evidence>
<protein>
    <recommendedName>
        <fullName evidence="12">Methylenetetrahydrofolate reductase</fullName>
        <ecNumber evidence="12">1.5.1.54</ecNumber>
    </recommendedName>
</protein>
<keyword evidence="8" id="KW-0520">NAD</keyword>
<proteinExistence type="inferred from homology"/>
<evidence type="ECO:0000256" key="3">
    <source>
        <dbReference type="ARBA" id="ARBA00006743"/>
    </source>
</evidence>
<dbReference type="PANTHER" id="PTHR45754">
    <property type="entry name" value="METHYLENETETRAHYDROFOLATE REDUCTASE"/>
    <property type="match status" value="1"/>
</dbReference>
<dbReference type="GO" id="GO:0035999">
    <property type="term" value="P:tetrahydrofolate interconversion"/>
    <property type="evidence" value="ECO:0007669"/>
    <property type="project" value="UniProtKB-UniPathway"/>
</dbReference>
<organism evidence="13 14">
    <name type="scientific">Clostridium bovifaecis</name>
    <dbReference type="NCBI Taxonomy" id="2184719"/>
    <lineage>
        <taxon>Bacteria</taxon>
        <taxon>Bacillati</taxon>
        <taxon>Bacillota</taxon>
        <taxon>Clostridia</taxon>
        <taxon>Eubacteriales</taxon>
        <taxon>Clostridiaceae</taxon>
        <taxon>Clostridium</taxon>
    </lineage>
</organism>
<evidence type="ECO:0000313" key="13">
    <source>
        <dbReference type="EMBL" id="QGU94760.1"/>
    </source>
</evidence>
<dbReference type="NCBIfam" id="TIGR00676">
    <property type="entry name" value="fadh2"/>
    <property type="match status" value="1"/>
</dbReference>
<comment type="cofactor">
    <cofactor evidence="1 12">
        <name>FAD</name>
        <dbReference type="ChEBI" id="CHEBI:57692"/>
    </cofactor>
</comment>
<accession>A0A6I6ERF6</accession>
<evidence type="ECO:0000256" key="8">
    <source>
        <dbReference type="ARBA" id="ARBA00023027"/>
    </source>
</evidence>
<comment type="pathway">
    <text evidence="10">Amino-acid biosynthesis; L-methionine biosynthesis via de novo pathway.</text>
</comment>
<dbReference type="PANTHER" id="PTHR45754:SF3">
    <property type="entry name" value="METHYLENETETRAHYDROFOLATE REDUCTASE (NADPH)"/>
    <property type="match status" value="1"/>
</dbReference>
<keyword evidence="9" id="KW-0486">Methionine biosynthesis</keyword>
<dbReference type="InterPro" id="IPR004620">
    <property type="entry name" value="MTHF_reductase_bac"/>
</dbReference>
<dbReference type="InterPro" id="IPR003171">
    <property type="entry name" value="Mehydrof_redctse-like"/>
</dbReference>
<evidence type="ECO:0000256" key="4">
    <source>
        <dbReference type="ARBA" id="ARBA00022605"/>
    </source>
</evidence>
<name>A0A6I6ERF6_9CLOT</name>
<evidence type="ECO:0000256" key="12">
    <source>
        <dbReference type="RuleBase" id="RU003862"/>
    </source>
</evidence>
<comment type="catalytic activity">
    <reaction evidence="11">
        <text>(6S)-5-methyl-5,6,7,8-tetrahydrofolate + NAD(+) = (6R)-5,10-methylene-5,6,7,8-tetrahydrofolate + NADH + H(+)</text>
        <dbReference type="Rhea" id="RHEA:19821"/>
        <dbReference type="ChEBI" id="CHEBI:15378"/>
        <dbReference type="ChEBI" id="CHEBI:15636"/>
        <dbReference type="ChEBI" id="CHEBI:18608"/>
        <dbReference type="ChEBI" id="CHEBI:57540"/>
        <dbReference type="ChEBI" id="CHEBI:57945"/>
        <dbReference type="EC" id="1.5.1.54"/>
    </reaction>
    <physiologicalReaction direction="right-to-left" evidence="11">
        <dbReference type="Rhea" id="RHEA:19823"/>
    </physiologicalReaction>
</comment>
<dbReference type="EMBL" id="CP046522">
    <property type="protein sequence ID" value="QGU94760.1"/>
    <property type="molecule type" value="Genomic_DNA"/>
</dbReference>
<sequence>MHIKNIFSNKKPIISFEVFPPHKDYSIDSIYKTIDELAPLNPDYISVTYGAGGNSVGKNKTVEIASIIKNKYDIEALAHLTCIGSTKYEVNEVLKALNENNINNVLALRGDLPQDPSFKFPSRLHFRYAVDLIGEIKKQGDFCIGAACYPEGHIECESFNKDIKNLRKKVDSGADFLISQLFFDNNFFYNFRGKANAEGIKVPIQVGIMPVINSRQIRRIASLCGAHIPEKFEKIVDKYIDKSEALKDAGIAYATEQIIDLLSSGVDGIHIYTMNNPEVAKRIVSNIFSIVKALNSSIAV</sequence>